<proteinExistence type="predicted"/>
<sequence length="124" mass="14242">MSIRKSIFVTIVFAGVLSYGQLASAQEAGIRGFLDEEVNLQRQREELFRSIPEPTNLREYMRIISESPHHAGAPGSRRVAEYILSQFASWGLEAYIEEHEALMPFPVERVVELIEPERIQLRLE</sequence>
<name>A0A381THT8_9ZZZZ</name>
<gene>
    <name evidence="1" type="ORF">METZ01_LOCUS68178</name>
</gene>
<dbReference type="PANTHER" id="PTHR10404">
    <property type="entry name" value="N-ACETYLATED-ALPHA-LINKED ACIDIC DIPEPTIDASE"/>
    <property type="match status" value="1"/>
</dbReference>
<evidence type="ECO:0000313" key="1">
    <source>
        <dbReference type="EMBL" id="SVA15324.1"/>
    </source>
</evidence>
<dbReference type="Gene3D" id="3.40.630.10">
    <property type="entry name" value="Zn peptidases"/>
    <property type="match status" value="1"/>
</dbReference>
<feature type="non-terminal residue" evidence="1">
    <location>
        <position position="124"/>
    </location>
</feature>
<protein>
    <submittedName>
        <fullName evidence="1">Uncharacterized protein</fullName>
    </submittedName>
</protein>
<organism evidence="1">
    <name type="scientific">marine metagenome</name>
    <dbReference type="NCBI Taxonomy" id="408172"/>
    <lineage>
        <taxon>unclassified sequences</taxon>
        <taxon>metagenomes</taxon>
        <taxon>ecological metagenomes</taxon>
    </lineage>
</organism>
<dbReference type="AlphaFoldDB" id="A0A381THT8"/>
<dbReference type="EMBL" id="UINC01004572">
    <property type="protein sequence ID" value="SVA15324.1"/>
    <property type="molecule type" value="Genomic_DNA"/>
</dbReference>
<dbReference type="InterPro" id="IPR039373">
    <property type="entry name" value="Peptidase_M28B"/>
</dbReference>
<accession>A0A381THT8</accession>
<dbReference type="PANTHER" id="PTHR10404:SF46">
    <property type="entry name" value="VACUOLAR PROTEIN SORTING-ASSOCIATED PROTEIN 70"/>
    <property type="match status" value="1"/>
</dbReference>
<reference evidence="1" key="1">
    <citation type="submission" date="2018-05" db="EMBL/GenBank/DDBJ databases">
        <authorList>
            <person name="Lanie J.A."/>
            <person name="Ng W.-L."/>
            <person name="Kazmierczak K.M."/>
            <person name="Andrzejewski T.M."/>
            <person name="Davidsen T.M."/>
            <person name="Wayne K.J."/>
            <person name="Tettelin H."/>
            <person name="Glass J.I."/>
            <person name="Rusch D."/>
            <person name="Podicherti R."/>
            <person name="Tsui H.-C.T."/>
            <person name="Winkler M.E."/>
        </authorList>
    </citation>
    <scope>NUCLEOTIDE SEQUENCE</scope>
</reference>
<dbReference type="SUPFAM" id="SSF53187">
    <property type="entry name" value="Zn-dependent exopeptidases"/>
    <property type="match status" value="1"/>
</dbReference>